<dbReference type="Gene3D" id="3.30.70.1280">
    <property type="entry name" value="SP0830-like domains"/>
    <property type="match status" value="1"/>
</dbReference>
<dbReference type="PANTHER" id="PTHR36439:SF1">
    <property type="entry name" value="DUF1697 DOMAIN-CONTAINING PROTEIN"/>
    <property type="match status" value="1"/>
</dbReference>
<dbReference type="Pfam" id="PF08002">
    <property type="entry name" value="DUF1697"/>
    <property type="match status" value="1"/>
</dbReference>
<proteinExistence type="predicted"/>
<dbReference type="EMBL" id="AP012057">
    <property type="protein sequence ID" value="BAN03292.1"/>
    <property type="molecule type" value="Genomic_DNA"/>
</dbReference>
<protein>
    <recommendedName>
        <fullName evidence="3">DUF1697 domain-containing protein</fullName>
    </recommendedName>
</protein>
<gene>
    <name evidence="1" type="ORF">YM304_29780</name>
</gene>
<keyword evidence="2" id="KW-1185">Reference proteome</keyword>
<dbReference type="InterPro" id="IPR012545">
    <property type="entry name" value="DUF1697"/>
</dbReference>
<dbReference type="SUPFAM" id="SSF160379">
    <property type="entry name" value="SP0830-like"/>
    <property type="match status" value="1"/>
</dbReference>
<evidence type="ECO:0000313" key="2">
    <source>
        <dbReference type="Proteomes" id="UP000011863"/>
    </source>
</evidence>
<dbReference type="PIRSF" id="PIRSF008502">
    <property type="entry name" value="UCP008502"/>
    <property type="match status" value="1"/>
</dbReference>
<dbReference type="Proteomes" id="UP000011863">
    <property type="component" value="Chromosome"/>
</dbReference>
<dbReference type="KEGG" id="aym:YM304_29780"/>
<dbReference type="PANTHER" id="PTHR36439">
    <property type="entry name" value="BLL4334 PROTEIN"/>
    <property type="match status" value="1"/>
</dbReference>
<sequence length="181" mass="19358">MAASERCFVFLRAINTSGRRVTNDELLAPFSALGFDEVTAYQAAGNIALRTTSLDALHHTQLDPVIADAYGFDAPSFVRSHAQLSSIVDSQPFSPGELDATEGRIQVAFLRDAPSDETLDVLADLVPADDRVAVLADTLYWLPAAGISGSKLPVASIERLLGPMTIRTVGTLERLLAKFAA</sequence>
<evidence type="ECO:0000313" key="1">
    <source>
        <dbReference type="EMBL" id="BAN03292.1"/>
    </source>
</evidence>
<accession>A0A6C7EBB9</accession>
<dbReference type="RefSeq" id="WP_015442539.1">
    <property type="nucleotide sequence ID" value="NC_020520.1"/>
</dbReference>
<name>A0A6C7EBB9_ILUCY</name>
<dbReference type="OrthoDB" id="9806494at2"/>
<dbReference type="AlphaFoldDB" id="A0A6C7EBB9"/>
<organism evidence="1 2">
    <name type="scientific">Ilumatobacter coccineus (strain NBRC 103263 / KCTC 29153 / YM16-304)</name>
    <dbReference type="NCBI Taxonomy" id="1313172"/>
    <lineage>
        <taxon>Bacteria</taxon>
        <taxon>Bacillati</taxon>
        <taxon>Actinomycetota</taxon>
        <taxon>Acidimicrobiia</taxon>
        <taxon>Acidimicrobiales</taxon>
        <taxon>Ilumatobacteraceae</taxon>
        <taxon>Ilumatobacter</taxon>
    </lineage>
</organism>
<reference evidence="1 2" key="1">
    <citation type="journal article" date="2013" name="Int. J. Syst. Evol. Microbiol.">
        <title>Ilumatobacter nonamiense sp. nov. and Ilumatobacter coccineum sp. nov., isolated from seashore sand.</title>
        <authorList>
            <person name="Matsumoto A."/>
            <person name="Kasai H."/>
            <person name="Matsuo Y."/>
            <person name="Shizuri Y."/>
            <person name="Ichikawa N."/>
            <person name="Fujita N."/>
            <person name="Omura S."/>
            <person name="Takahashi Y."/>
        </authorList>
    </citation>
    <scope>NUCLEOTIDE SEQUENCE [LARGE SCALE GENOMIC DNA]</scope>
    <source>
        <strain evidence="2">NBRC 103263 / KCTC 29153 / YM16-304</strain>
    </source>
</reference>
<evidence type="ECO:0008006" key="3">
    <source>
        <dbReference type="Google" id="ProtNLM"/>
    </source>
</evidence>